<dbReference type="PANTHER" id="PTHR14208">
    <property type="entry name" value="BASIC LEUCINE ZIPPER AND W2 DOMAIN-CONTAINING PROTEIN"/>
    <property type="match status" value="1"/>
</dbReference>
<dbReference type="InterPro" id="IPR003307">
    <property type="entry name" value="W2_domain"/>
</dbReference>
<feature type="domain" description="W2" evidence="1">
    <location>
        <begin position="151"/>
        <end position="360"/>
    </location>
</feature>
<evidence type="ECO:0000313" key="2">
    <source>
        <dbReference type="EMBL" id="KAJ3477634.1"/>
    </source>
</evidence>
<sequence>MSQQQPAAKPSLQGVRIKARKGAVKAHAKHEPSVFRDQLFKHLETVPPGDFEAFTNKLVQAGSTLEYLKYADALFEILLVGGLLQPGGSYVEDGAAMSPFSIFNAKEPVDVAEVKKYVEVLNKLIRRYKYLQRPLEQSSLPSLLQYINRWPDVQREKLSIATGLILSQGLASASCLQSLTKDHLIKNDVSISVVTIIFKAYLGDQSMEHLAGTLRKGTIKDLLAFFPINKRSDKVLEEHFRNAGLPQVAEWWTKRQYASLKELVITTLRLIASVEWSARQDQNEALAIREITVYCYEDTRIIKAFPQILKILYNKDCISDQAIFYWHSKGSKPQGRQHFINATQPLVKFLKEQESEDEDEEEE</sequence>
<protein>
    <recommendedName>
        <fullName evidence="1">W2 domain-containing protein</fullName>
    </recommendedName>
</protein>
<dbReference type="Proteomes" id="UP001212997">
    <property type="component" value="Unassembled WGS sequence"/>
</dbReference>
<dbReference type="SMART" id="SM00515">
    <property type="entry name" value="eIF5C"/>
    <property type="match status" value="1"/>
</dbReference>
<proteinExistence type="predicted"/>
<dbReference type="EMBL" id="JANAWD010000577">
    <property type="protein sequence ID" value="KAJ3477634.1"/>
    <property type="molecule type" value="Genomic_DNA"/>
</dbReference>
<dbReference type="GO" id="GO:0016020">
    <property type="term" value="C:membrane"/>
    <property type="evidence" value="ECO:0007669"/>
    <property type="project" value="TreeGrafter"/>
</dbReference>
<accession>A0AAD5UYG3</accession>
<reference evidence="2" key="1">
    <citation type="submission" date="2022-07" db="EMBL/GenBank/DDBJ databases">
        <title>Genome Sequence of Physisporinus lineatus.</title>
        <authorList>
            <person name="Buettner E."/>
        </authorList>
    </citation>
    <scope>NUCLEOTIDE SEQUENCE</scope>
    <source>
        <strain evidence="2">VT162</strain>
    </source>
</reference>
<dbReference type="InterPro" id="IPR051245">
    <property type="entry name" value="eIF5-mimic_regulator"/>
</dbReference>
<evidence type="ECO:0000259" key="1">
    <source>
        <dbReference type="PROSITE" id="PS51363"/>
    </source>
</evidence>
<dbReference type="Pfam" id="PF02020">
    <property type="entry name" value="W2"/>
    <property type="match status" value="1"/>
</dbReference>
<dbReference type="AlphaFoldDB" id="A0AAD5UYG3"/>
<evidence type="ECO:0000313" key="3">
    <source>
        <dbReference type="Proteomes" id="UP001212997"/>
    </source>
</evidence>
<dbReference type="GO" id="GO:0005737">
    <property type="term" value="C:cytoplasm"/>
    <property type="evidence" value="ECO:0007669"/>
    <property type="project" value="TreeGrafter"/>
</dbReference>
<dbReference type="SUPFAM" id="SSF48371">
    <property type="entry name" value="ARM repeat"/>
    <property type="match status" value="1"/>
</dbReference>
<dbReference type="InterPro" id="IPR016024">
    <property type="entry name" value="ARM-type_fold"/>
</dbReference>
<dbReference type="Pfam" id="PF25504">
    <property type="entry name" value="HEAT_5MP1_2"/>
    <property type="match status" value="1"/>
</dbReference>
<dbReference type="InterPro" id="IPR057397">
    <property type="entry name" value="HEAT_5MP1_2"/>
</dbReference>
<organism evidence="2 3">
    <name type="scientific">Meripilus lineatus</name>
    <dbReference type="NCBI Taxonomy" id="2056292"/>
    <lineage>
        <taxon>Eukaryota</taxon>
        <taxon>Fungi</taxon>
        <taxon>Dikarya</taxon>
        <taxon>Basidiomycota</taxon>
        <taxon>Agaricomycotina</taxon>
        <taxon>Agaricomycetes</taxon>
        <taxon>Polyporales</taxon>
        <taxon>Meripilaceae</taxon>
        <taxon>Meripilus</taxon>
    </lineage>
</organism>
<dbReference type="PANTHER" id="PTHR14208:SF2">
    <property type="entry name" value="PROTEIN KRASAVIETZ"/>
    <property type="match status" value="1"/>
</dbReference>
<dbReference type="PROSITE" id="PS51363">
    <property type="entry name" value="W2"/>
    <property type="match status" value="1"/>
</dbReference>
<comment type="caution">
    <text evidence="2">The sequence shown here is derived from an EMBL/GenBank/DDBJ whole genome shotgun (WGS) entry which is preliminary data.</text>
</comment>
<dbReference type="Gene3D" id="1.25.40.180">
    <property type="match status" value="1"/>
</dbReference>
<name>A0AAD5UYG3_9APHY</name>
<gene>
    <name evidence="2" type="ORF">NLI96_g10322</name>
</gene>
<keyword evidence="3" id="KW-1185">Reference proteome</keyword>